<dbReference type="PANTHER" id="PTHR31001">
    <property type="entry name" value="UNCHARACTERIZED TRANSCRIPTIONAL REGULATORY PROTEIN"/>
    <property type="match status" value="1"/>
</dbReference>
<dbReference type="PROSITE" id="PS00463">
    <property type="entry name" value="ZN2_CY6_FUNGAL_1"/>
    <property type="match status" value="1"/>
</dbReference>
<evidence type="ECO:0000256" key="1">
    <source>
        <dbReference type="ARBA" id="ARBA00004123"/>
    </source>
</evidence>
<dbReference type="CDD" id="cd00067">
    <property type="entry name" value="GAL4"/>
    <property type="match status" value="1"/>
</dbReference>
<dbReference type="InterPro" id="IPR001138">
    <property type="entry name" value="Zn2Cys6_DnaBD"/>
</dbReference>
<dbReference type="GeneID" id="89926854"/>
<dbReference type="GO" id="GO:0005634">
    <property type="term" value="C:nucleus"/>
    <property type="evidence" value="ECO:0007669"/>
    <property type="project" value="UniProtKB-SubCell"/>
</dbReference>
<dbReference type="AlphaFoldDB" id="A0AAV9PBS7"/>
<dbReference type="InterPro" id="IPR036864">
    <property type="entry name" value="Zn2-C6_fun-type_DNA-bd_sf"/>
</dbReference>
<dbReference type="PROSITE" id="PS50048">
    <property type="entry name" value="ZN2_CY6_FUNGAL_2"/>
    <property type="match status" value="1"/>
</dbReference>
<name>A0AAV9PBS7_9PEZI</name>
<evidence type="ECO:0000256" key="2">
    <source>
        <dbReference type="ARBA" id="ARBA00023242"/>
    </source>
</evidence>
<sequence>MSQQEQISAKYACTTCARRKVGCDRALPSCGNCVKHQAECRYEEPQPSQRHRKRKADVELIARITQLEELLRKNSIDPGAGVDINELTPQYKTEEKQLPILSSKPAAKAPPFPSEATELLSGYAKSKVLWA</sequence>
<keyword evidence="5" id="KW-1185">Reference proteome</keyword>
<protein>
    <recommendedName>
        <fullName evidence="3">Zn(2)-C6 fungal-type domain-containing protein</fullName>
    </recommendedName>
</protein>
<evidence type="ECO:0000313" key="4">
    <source>
        <dbReference type="EMBL" id="KAK5169537.1"/>
    </source>
</evidence>
<dbReference type="EMBL" id="JAVRRT010000008">
    <property type="protein sequence ID" value="KAK5169537.1"/>
    <property type="molecule type" value="Genomic_DNA"/>
</dbReference>
<dbReference type="Pfam" id="PF00172">
    <property type="entry name" value="Zn_clus"/>
    <property type="match status" value="1"/>
</dbReference>
<comment type="caution">
    <text evidence="4">The sequence shown here is derived from an EMBL/GenBank/DDBJ whole genome shotgun (WGS) entry which is preliminary data.</text>
</comment>
<evidence type="ECO:0000259" key="3">
    <source>
        <dbReference type="PROSITE" id="PS50048"/>
    </source>
</evidence>
<feature type="domain" description="Zn(2)-C6 fungal-type" evidence="3">
    <location>
        <begin position="12"/>
        <end position="42"/>
    </location>
</feature>
<gene>
    <name evidence="4" type="ORF">LTR77_005513</name>
</gene>
<dbReference type="GO" id="GO:0008270">
    <property type="term" value="F:zinc ion binding"/>
    <property type="evidence" value="ECO:0007669"/>
    <property type="project" value="InterPro"/>
</dbReference>
<proteinExistence type="predicted"/>
<dbReference type="RefSeq" id="XP_064658883.1">
    <property type="nucleotide sequence ID" value="XM_064802758.1"/>
</dbReference>
<evidence type="ECO:0000313" key="5">
    <source>
        <dbReference type="Proteomes" id="UP001337655"/>
    </source>
</evidence>
<dbReference type="GO" id="GO:0000981">
    <property type="term" value="F:DNA-binding transcription factor activity, RNA polymerase II-specific"/>
    <property type="evidence" value="ECO:0007669"/>
    <property type="project" value="InterPro"/>
</dbReference>
<comment type="subcellular location">
    <subcellularLocation>
        <location evidence="1">Nucleus</location>
    </subcellularLocation>
</comment>
<dbReference type="SMART" id="SM00066">
    <property type="entry name" value="GAL4"/>
    <property type="match status" value="1"/>
</dbReference>
<dbReference type="Proteomes" id="UP001337655">
    <property type="component" value="Unassembled WGS sequence"/>
</dbReference>
<organism evidence="4 5">
    <name type="scientific">Saxophila tyrrhenica</name>
    <dbReference type="NCBI Taxonomy" id="1690608"/>
    <lineage>
        <taxon>Eukaryota</taxon>
        <taxon>Fungi</taxon>
        <taxon>Dikarya</taxon>
        <taxon>Ascomycota</taxon>
        <taxon>Pezizomycotina</taxon>
        <taxon>Dothideomycetes</taxon>
        <taxon>Dothideomycetidae</taxon>
        <taxon>Mycosphaerellales</taxon>
        <taxon>Extremaceae</taxon>
        <taxon>Saxophila</taxon>
    </lineage>
</organism>
<reference evidence="4 5" key="1">
    <citation type="submission" date="2023-08" db="EMBL/GenBank/DDBJ databases">
        <title>Black Yeasts Isolated from many extreme environments.</title>
        <authorList>
            <person name="Coleine C."/>
            <person name="Stajich J.E."/>
            <person name="Selbmann L."/>
        </authorList>
    </citation>
    <scope>NUCLEOTIDE SEQUENCE [LARGE SCALE GENOMIC DNA]</scope>
    <source>
        <strain evidence="4 5">CCFEE 5935</strain>
    </source>
</reference>
<keyword evidence="2" id="KW-0539">Nucleus</keyword>
<accession>A0AAV9PBS7</accession>
<dbReference type="Gene3D" id="4.10.240.10">
    <property type="entry name" value="Zn(2)-C6 fungal-type DNA-binding domain"/>
    <property type="match status" value="1"/>
</dbReference>
<dbReference type="InterPro" id="IPR050613">
    <property type="entry name" value="Sec_Metabolite_Reg"/>
</dbReference>
<dbReference type="SUPFAM" id="SSF57701">
    <property type="entry name" value="Zn2/Cys6 DNA-binding domain"/>
    <property type="match status" value="1"/>
</dbReference>